<dbReference type="InterPro" id="IPR029058">
    <property type="entry name" value="AB_hydrolase_fold"/>
</dbReference>
<dbReference type="STRING" id="1077348.A0A2G8RYM1"/>
<feature type="chain" id="PRO_5013423371" description="Carboxylic ester hydrolase" evidence="3">
    <location>
        <begin position="31"/>
        <end position="572"/>
    </location>
</feature>
<dbReference type="OrthoDB" id="408631at2759"/>
<dbReference type="Proteomes" id="UP000230002">
    <property type="component" value="Unassembled WGS sequence"/>
</dbReference>
<dbReference type="PROSITE" id="PS00941">
    <property type="entry name" value="CARBOXYLESTERASE_B_2"/>
    <property type="match status" value="1"/>
</dbReference>
<evidence type="ECO:0000256" key="1">
    <source>
        <dbReference type="ARBA" id="ARBA00005964"/>
    </source>
</evidence>
<evidence type="ECO:0000313" key="6">
    <source>
        <dbReference type="Proteomes" id="UP000230002"/>
    </source>
</evidence>
<dbReference type="InterPro" id="IPR002018">
    <property type="entry name" value="CarbesteraseB"/>
</dbReference>
<feature type="domain" description="Carboxylesterase type B" evidence="4">
    <location>
        <begin position="32"/>
        <end position="539"/>
    </location>
</feature>
<comment type="similarity">
    <text evidence="1 3">Belongs to the type-B carboxylesterase/lipase family.</text>
</comment>
<dbReference type="Gene3D" id="3.40.50.1820">
    <property type="entry name" value="alpha/beta hydrolase"/>
    <property type="match status" value="1"/>
</dbReference>
<dbReference type="EC" id="3.1.1.-" evidence="3"/>
<dbReference type="InterPro" id="IPR019819">
    <property type="entry name" value="Carboxylesterase_B_CS"/>
</dbReference>
<dbReference type="PANTHER" id="PTHR11559">
    <property type="entry name" value="CARBOXYLESTERASE"/>
    <property type="match status" value="1"/>
</dbReference>
<dbReference type="Pfam" id="PF00135">
    <property type="entry name" value="COesterase"/>
    <property type="match status" value="1"/>
</dbReference>
<evidence type="ECO:0000259" key="4">
    <source>
        <dbReference type="Pfam" id="PF00135"/>
    </source>
</evidence>
<feature type="signal peptide" evidence="3">
    <location>
        <begin position="1"/>
        <end position="30"/>
    </location>
</feature>
<keyword evidence="3" id="KW-0732">Signal</keyword>
<dbReference type="SUPFAM" id="SSF53474">
    <property type="entry name" value="alpha/beta-Hydrolases"/>
    <property type="match status" value="1"/>
</dbReference>
<dbReference type="InterPro" id="IPR019826">
    <property type="entry name" value="Carboxylesterase_B_AS"/>
</dbReference>
<sequence length="572" mass="60365">MILLTASPLTASLLRFLALILFLGPWSSHATSPSVELNGTTVTGTAHKFTDNLTVEFYGGIPFAKPPVGELRFAPPVEINGIGVSAFDATKFGAPCVQSGVEGVSEDCLTLNIFRPSESVLSNEDAAPVMVWISGLGFMEGVSSTFNASQIIMRSIQRGTPVVYVSINYRLGPFGFPQGSEADSLGSLNLGLKDQLAAISWVQKYIGAFGGDPTKITLFGQSAGSMSIATLYLNAGLENYGVRGAIMESGFAGSLPSIDASRGDLLWDAFAANVTVCAGVFRGSTFSCLRNATADALLSSWEAAVEAIPDLFHFVPVIDGPGGLLPDVPSNLLAAGNFSRIPFIAGTVVDEGTDFVPRQISSDLQYPEFVLIAEDPFPEVVTPDFQVSVGTLIALYPDDPAAGSPFGTGNETFGLSSQYKRASAMYGDVSFQAVRRRWIEAATAAGVTAYGYVFADQNVAVADPSKGVYHASEVPYIYDSQSVVGTNQESGRVSLAMVDHWLSFVVSGTPNDGKGSGRTTWPQYTPDNQVLIQFDTTNLLANSSNATFAVVADDYRAQQISAINSVAAALGS</sequence>
<reference evidence="5 6" key="1">
    <citation type="journal article" date="2015" name="Sci. Rep.">
        <title>Chromosome-level genome map provides insights into diverse defense mechanisms in the medicinal fungus Ganoderma sinense.</title>
        <authorList>
            <person name="Zhu Y."/>
            <person name="Xu J."/>
            <person name="Sun C."/>
            <person name="Zhou S."/>
            <person name="Xu H."/>
            <person name="Nelson D.R."/>
            <person name="Qian J."/>
            <person name="Song J."/>
            <person name="Luo H."/>
            <person name="Xiang L."/>
            <person name="Li Y."/>
            <person name="Xu Z."/>
            <person name="Ji A."/>
            <person name="Wang L."/>
            <person name="Lu S."/>
            <person name="Hayward A."/>
            <person name="Sun W."/>
            <person name="Li X."/>
            <person name="Schwartz D.C."/>
            <person name="Wang Y."/>
            <person name="Chen S."/>
        </authorList>
    </citation>
    <scope>NUCLEOTIDE SEQUENCE [LARGE SCALE GENOMIC DNA]</scope>
    <source>
        <strain evidence="5 6">ZZ0214-1</strain>
    </source>
</reference>
<accession>A0A2G8RYM1</accession>
<dbReference type="GO" id="GO:0016787">
    <property type="term" value="F:hydrolase activity"/>
    <property type="evidence" value="ECO:0007669"/>
    <property type="project" value="UniProtKB-KW"/>
</dbReference>
<comment type="caution">
    <text evidence="5">The sequence shown here is derived from an EMBL/GenBank/DDBJ whole genome shotgun (WGS) entry which is preliminary data.</text>
</comment>
<evidence type="ECO:0000313" key="5">
    <source>
        <dbReference type="EMBL" id="PIL26418.1"/>
    </source>
</evidence>
<protein>
    <recommendedName>
        <fullName evidence="3">Carboxylic ester hydrolase</fullName>
        <ecNumber evidence="3">3.1.1.-</ecNumber>
    </recommendedName>
</protein>
<dbReference type="InterPro" id="IPR050309">
    <property type="entry name" value="Type-B_Carboxylest/Lipase"/>
</dbReference>
<name>A0A2G8RYM1_9APHY</name>
<evidence type="ECO:0000256" key="2">
    <source>
        <dbReference type="ARBA" id="ARBA00022801"/>
    </source>
</evidence>
<gene>
    <name evidence="5" type="ORF">GSI_12175</name>
</gene>
<evidence type="ECO:0000256" key="3">
    <source>
        <dbReference type="RuleBase" id="RU361235"/>
    </source>
</evidence>
<proteinExistence type="inferred from homology"/>
<keyword evidence="2 3" id="KW-0378">Hydrolase</keyword>
<organism evidence="5 6">
    <name type="scientific">Ganoderma sinense ZZ0214-1</name>
    <dbReference type="NCBI Taxonomy" id="1077348"/>
    <lineage>
        <taxon>Eukaryota</taxon>
        <taxon>Fungi</taxon>
        <taxon>Dikarya</taxon>
        <taxon>Basidiomycota</taxon>
        <taxon>Agaricomycotina</taxon>
        <taxon>Agaricomycetes</taxon>
        <taxon>Polyporales</taxon>
        <taxon>Polyporaceae</taxon>
        <taxon>Ganoderma</taxon>
    </lineage>
</organism>
<dbReference type="AlphaFoldDB" id="A0A2G8RYM1"/>
<dbReference type="EMBL" id="AYKW01000045">
    <property type="protein sequence ID" value="PIL26418.1"/>
    <property type="molecule type" value="Genomic_DNA"/>
</dbReference>
<dbReference type="PROSITE" id="PS00122">
    <property type="entry name" value="CARBOXYLESTERASE_B_1"/>
    <property type="match status" value="1"/>
</dbReference>
<keyword evidence="6" id="KW-1185">Reference proteome</keyword>